<keyword evidence="4 6" id="KW-0472">Membrane</keyword>
<dbReference type="AlphaFoldDB" id="A0A439DHT0"/>
<feature type="transmembrane region" description="Helical" evidence="6">
    <location>
        <begin position="377"/>
        <end position="398"/>
    </location>
</feature>
<feature type="transmembrane region" description="Helical" evidence="6">
    <location>
        <begin position="175"/>
        <end position="202"/>
    </location>
</feature>
<dbReference type="Proteomes" id="UP000286045">
    <property type="component" value="Unassembled WGS sequence"/>
</dbReference>
<dbReference type="CDD" id="cd17476">
    <property type="entry name" value="MFS_Amf1_MDR_like"/>
    <property type="match status" value="1"/>
</dbReference>
<evidence type="ECO:0000256" key="5">
    <source>
        <dbReference type="SAM" id="MobiDB-lite"/>
    </source>
</evidence>
<comment type="subcellular location">
    <subcellularLocation>
        <location evidence="1">Membrane</location>
        <topology evidence="1">Multi-pass membrane protein</topology>
    </subcellularLocation>
</comment>
<evidence type="ECO:0000313" key="9">
    <source>
        <dbReference type="Proteomes" id="UP000286045"/>
    </source>
</evidence>
<feature type="region of interest" description="Disordered" evidence="5">
    <location>
        <begin position="116"/>
        <end position="153"/>
    </location>
</feature>
<feature type="transmembrane region" description="Helical" evidence="6">
    <location>
        <begin position="512"/>
        <end position="531"/>
    </location>
</feature>
<dbReference type="InterPro" id="IPR011701">
    <property type="entry name" value="MFS"/>
</dbReference>
<dbReference type="GO" id="GO:0016020">
    <property type="term" value="C:membrane"/>
    <property type="evidence" value="ECO:0007669"/>
    <property type="project" value="UniProtKB-SubCell"/>
</dbReference>
<feature type="transmembrane region" description="Helical" evidence="6">
    <location>
        <begin position="481"/>
        <end position="505"/>
    </location>
</feature>
<evidence type="ECO:0000256" key="2">
    <source>
        <dbReference type="ARBA" id="ARBA00022692"/>
    </source>
</evidence>
<feature type="transmembrane region" description="Helical" evidence="6">
    <location>
        <begin position="410"/>
        <end position="428"/>
    </location>
</feature>
<dbReference type="Gene3D" id="1.20.1720.10">
    <property type="entry name" value="Multidrug resistance protein D"/>
    <property type="match status" value="1"/>
</dbReference>
<keyword evidence="3 6" id="KW-1133">Transmembrane helix</keyword>
<name>A0A439DHT0_9PEZI</name>
<feature type="transmembrane region" description="Helical" evidence="6">
    <location>
        <begin position="307"/>
        <end position="328"/>
    </location>
</feature>
<evidence type="ECO:0000313" key="8">
    <source>
        <dbReference type="EMBL" id="RWA13954.1"/>
    </source>
</evidence>
<evidence type="ECO:0000256" key="6">
    <source>
        <dbReference type="SAM" id="Phobius"/>
    </source>
</evidence>
<sequence length="659" mass="71743">MGSLYGNFGLELDGSKPKYTGARFQRYPETRCLDHGLSFLRHSWRAPLPKPSLPEAVAKRRSKLVSVTFDLDNEESLARWRQKTSNWSFGSDIDLLLRPSFVANREDPNRASEDHLTFFENDSGDDVPSGRAQGSKSPPPVDGSGGGQEQQPTIDDDKAAVDYYPALSLPLWHEILFIIVICLAMFTTQVGLGQVLLLLPTIGRAFNISNPGDLGWLIAGYSLTVGTFILVSGRLGDIYGYKRMLVIGYAWYAFWSLVCGLSVYNEKGGFVMFVFARVLAGIGPAMTVPNGLAIFGSAYPDGLRKSMSFALFGACAPSGAVVGGALAAVFNLAWWPWTFFSFAIVLTILAILCIVIIPTMPSLRTPPKTWRETMQAVDVLGSFTGVTALVLINFAWNQAGVVGWTQQRDYVYISLLLGIILLPVFFLIELKVAKEPLIPFSALTSDVYFVMGCIACGWGSFGIWLFYLLQIYSDLRHGSPLLVSAWLSPVAISGFSASVATGILLSKIRSSLVMVLSMSCFTIGVILVATVPVNQVYWIQTFICSLIIPWGMDMSFPAGTIIMSNSISKQHQGVAASLINTVVNYSISLGLGIAGTVEANVNHGGKTEHDRLLGYRGALYVAVGLAVSGLLVSIVFVIKQAINDPREKRRSQSSRLSDE</sequence>
<keyword evidence="9" id="KW-1185">Reference proteome</keyword>
<protein>
    <recommendedName>
        <fullName evidence="7">Major facilitator superfamily (MFS) profile domain-containing protein</fullName>
    </recommendedName>
</protein>
<reference evidence="8 9" key="1">
    <citation type="submission" date="2018-12" db="EMBL/GenBank/DDBJ databases">
        <title>Draft genome sequence of Xylaria grammica IHI A82.</title>
        <authorList>
            <person name="Buettner E."/>
            <person name="Kellner H."/>
        </authorList>
    </citation>
    <scope>NUCLEOTIDE SEQUENCE [LARGE SCALE GENOMIC DNA]</scope>
    <source>
        <strain evidence="8 9">IHI A82</strain>
    </source>
</reference>
<dbReference type="GO" id="GO:0022857">
    <property type="term" value="F:transmembrane transporter activity"/>
    <property type="evidence" value="ECO:0007669"/>
    <property type="project" value="InterPro"/>
</dbReference>
<dbReference type="PANTHER" id="PTHR42718">
    <property type="entry name" value="MAJOR FACILITATOR SUPERFAMILY MULTIDRUG TRANSPORTER MFSC"/>
    <property type="match status" value="1"/>
</dbReference>
<feature type="transmembrane region" description="Helical" evidence="6">
    <location>
        <begin position="537"/>
        <end position="562"/>
    </location>
</feature>
<dbReference type="InterPro" id="IPR036259">
    <property type="entry name" value="MFS_trans_sf"/>
</dbReference>
<gene>
    <name evidence="8" type="ORF">EKO27_g1126</name>
</gene>
<dbReference type="Gene3D" id="1.20.1250.20">
    <property type="entry name" value="MFS general substrate transporter like domains"/>
    <property type="match status" value="1"/>
</dbReference>
<evidence type="ECO:0000256" key="4">
    <source>
        <dbReference type="ARBA" id="ARBA00023136"/>
    </source>
</evidence>
<dbReference type="SUPFAM" id="SSF103473">
    <property type="entry name" value="MFS general substrate transporter"/>
    <property type="match status" value="1"/>
</dbReference>
<accession>A0A439DHT0</accession>
<comment type="caution">
    <text evidence="8">The sequence shown here is derived from an EMBL/GenBank/DDBJ whole genome shotgun (WGS) entry which is preliminary data.</text>
</comment>
<proteinExistence type="predicted"/>
<feature type="transmembrane region" description="Helical" evidence="6">
    <location>
        <begin position="448"/>
        <end position="469"/>
    </location>
</feature>
<evidence type="ECO:0000256" key="3">
    <source>
        <dbReference type="ARBA" id="ARBA00022989"/>
    </source>
</evidence>
<dbReference type="PROSITE" id="PS50850">
    <property type="entry name" value="MFS"/>
    <property type="match status" value="1"/>
</dbReference>
<feature type="transmembrane region" description="Helical" evidence="6">
    <location>
        <begin position="244"/>
        <end position="264"/>
    </location>
</feature>
<feature type="domain" description="Major facilitator superfamily (MFS) profile" evidence="7">
    <location>
        <begin position="177"/>
        <end position="641"/>
    </location>
</feature>
<dbReference type="Pfam" id="PF07690">
    <property type="entry name" value="MFS_1"/>
    <property type="match status" value="1"/>
</dbReference>
<organism evidence="8 9">
    <name type="scientific">Xylaria grammica</name>
    <dbReference type="NCBI Taxonomy" id="363999"/>
    <lineage>
        <taxon>Eukaryota</taxon>
        <taxon>Fungi</taxon>
        <taxon>Dikarya</taxon>
        <taxon>Ascomycota</taxon>
        <taxon>Pezizomycotina</taxon>
        <taxon>Sordariomycetes</taxon>
        <taxon>Xylariomycetidae</taxon>
        <taxon>Xylariales</taxon>
        <taxon>Xylariaceae</taxon>
        <taxon>Xylaria</taxon>
    </lineage>
</organism>
<evidence type="ECO:0000256" key="1">
    <source>
        <dbReference type="ARBA" id="ARBA00004141"/>
    </source>
</evidence>
<dbReference type="EMBL" id="RYZI01000016">
    <property type="protein sequence ID" value="RWA13954.1"/>
    <property type="molecule type" value="Genomic_DNA"/>
</dbReference>
<feature type="transmembrane region" description="Helical" evidence="6">
    <location>
        <begin position="574"/>
        <end position="597"/>
    </location>
</feature>
<evidence type="ECO:0000259" key="7">
    <source>
        <dbReference type="PROSITE" id="PS50850"/>
    </source>
</evidence>
<feature type="transmembrane region" description="Helical" evidence="6">
    <location>
        <begin position="617"/>
        <end position="638"/>
    </location>
</feature>
<keyword evidence="2 6" id="KW-0812">Transmembrane</keyword>
<dbReference type="PANTHER" id="PTHR42718:SF1">
    <property type="entry name" value="LOW AFFINITY AMMONIUM TRANSPORTER"/>
    <property type="match status" value="1"/>
</dbReference>
<feature type="transmembrane region" description="Helical" evidence="6">
    <location>
        <begin position="334"/>
        <end position="357"/>
    </location>
</feature>
<feature type="transmembrane region" description="Helical" evidence="6">
    <location>
        <begin position="214"/>
        <end position="232"/>
    </location>
</feature>
<feature type="transmembrane region" description="Helical" evidence="6">
    <location>
        <begin position="270"/>
        <end position="295"/>
    </location>
</feature>
<dbReference type="InterPro" id="IPR020846">
    <property type="entry name" value="MFS_dom"/>
</dbReference>